<accession>A0ABD0LVZ1</accession>
<keyword evidence="3 8" id="KW-0328">Glycosyltransferase</keyword>
<comment type="subcellular location">
    <subcellularLocation>
        <location evidence="1">Membrane</location>
        <topology evidence="1">Single-pass membrane protein</topology>
    </subcellularLocation>
</comment>
<name>A0ABD0LVZ1_9CAEN</name>
<dbReference type="Proteomes" id="UP001519460">
    <property type="component" value="Unassembled WGS sequence"/>
</dbReference>
<evidence type="ECO:0000256" key="7">
    <source>
        <dbReference type="ARBA" id="ARBA00023136"/>
    </source>
</evidence>
<reference evidence="9 10" key="1">
    <citation type="journal article" date="2023" name="Sci. Data">
        <title>Genome assembly of the Korean intertidal mud-creeper Batillaria attramentaria.</title>
        <authorList>
            <person name="Patra A.K."/>
            <person name="Ho P.T."/>
            <person name="Jun S."/>
            <person name="Lee S.J."/>
            <person name="Kim Y."/>
            <person name="Won Y.J."/>
        </authorList>
    </citation>
    <scope>NUCLEOTIDE SEQUENCE [LARGE SCALE GENOMIC DNA]</scope>
    <source>
        <strain evidence="9">Wonlab-2016</strain>
    </source>
</reference>
<evidence type="ECO:0000256" key="5">
    <source>
        <dbReference type="ARBA" id="ARBA00022692"/>
    </source>
</evidence>
<evidence type="ECO:0000256" key="6">
    <source>
        <dbReference type="ARBA" id="ARBA00022989"/>
    </source>
</evidence>
<dbReference type="EC" id="2.4.1.-" evidence="8"/>
<evidence type="ECO:0000256" key="1">
    <source>
        <dbReference type="ARBA" id="ARBA00004167"/>
    </source>
</evidence>
<keyword evidence="4 8" id="KW-0808">Transferase</keyword>
<comment type="similarity">
    <text evidence="2 8">Belongs to the glycosyltransferase 92 family.</text>
</comment>
<evidence type="ECO:0000313" key="9">
    <source>
        <dbReference type="EMBL" id="KAK7503346.1"/>
    </source>
</evidence>
<dbReference type="InterPro" id="IPR008166">
    <property type="entry name" value="Glyco_transf_92"/>
</dbReference>
<evidence type="ECO:0000256" key="4">
    <source>
        <dbReference type="ARBA" id="ARBA00022679"/>
    </source>
</evidence>
<keyword evidence="7" id="KW-0472">Membrane</keyword>
<keyword evidence="5" id="KW-0812">Transmembrane</keyword>
<dbReference type="AlphaFoldDB" id="A0ABD0LVZ1"/>
<sequence length="416" mass="46473">MLRIVRDGENVQVGQLEVHVMSAIHRRDYPQPDAFNLVLVGWADSDSYKSKGFVCCLTKSRSAGLLVQAPAKPLFLEAALGPVMRVALFGCSVADTTADPFKFVTFAEDSCDVNTTLGREIAFPPDGRNKFAACVRPAYGDVDPVRLVEWMEMAKLVGVDVVQVSYHIVSKRTLDVLLYYESTGFVILAPVTPAVRKGYPPRGFSRPRWSHKEDVEAWMDGWVTLNDCVHRLSRYDFVAILDFDELLVPSSPYNTALEVAQAAADQYPQAAAFFIHTYVVLVDGPPTNSRSLISFLRYLERSVSNKLDDSGWGASSPKLVFRPTRVTSVTTRTVTPAKTYTRKDLPGSSYKFLHYSRCQLGKSNLWHGCDIERVSDRDILRFEPQWLQALSRLPLSRLGFKRDHAADITKAAAAAR</sequence>
<gene>
    <name evidence="9" type="ORF">BaRGS_00005267</name>
</gene>
<keyword evidence="6" id="KW-1133">Transmembrane helix</keyword>
<proteinExistence type="inferred from homology"/>
<dbReference type="GO" id="GO:0016757">
    <property type="term" value="F:glycosyltransferase activity"/>
    <property type="evidence" value="ECO:0007669"/>
    <property type="project" value="UniProtKB-UniRule"/>
</dbReference>
<feature type="non-terminal residue" evidence="9">
    <location>
        <position position="416"/>
    </location>
</feature>
<dbReference type="GO" id="GO:0016020">
    <property type="term" value="C:membrane"/>
    <property type="evidence" value="ECO:0007669"/>
    <property type="project" value="UniProtKB-SubCell"/>
</dbReference>
<comment type="caution">
    <text evidence="9">The sequence shown here is derived from an EMBL/GenBank/DDBJ whole genome shotgun (WGS) entry which is preliminary data.</text>
</comment>
<evidence type="ECO:0000313" key="10">
    <source>
        <dbReference type="Proteomes" id="UP001519460"/>
    </source>
</evidence>
<evidence type="ECO:0000256" key="3">
    <source>
        <dbReference type="ARBA" id="ARBA00022676"/>
    </source>
</evidence>
<keyword evidence="10" id="KW-1185">Reference proteome</keyword>
<dbReference type="EMBL" id="JACVVK020000020">
    <property type="protein sequence ID" value="KAK7503346.1"/>
    <property type="molecule type" value="Genomic_DNA"/>
</dbReference>
<protein>
    <recommendedName>
        <fullName evidence="8">Glycosyltransferase family 92 protein</fullName>
        <ecNumber evidence="8">2.4.1.-</ecNumber>
    </recommendedName>
</protein>
<dbReference type="PANTHER" id="PTHR21461:SF69">
    <property type="entry name" value="GLYCOSYLTRANSFERASE FAMILY 92 PROTEIN"/>
    <property type="match status" value="1"/>
</dbReference>
<evidence type="ECO:0000256" key="8">
    <source>
        <dbReference type="RuleBase" id="RU366017"/>
    </source>
</evidence>
<dbReference type="Pfam" id="PF01697">
    <property type="entry name" value="Glyco_transf_92"/>
    <property type="match status" value="1"/>
</dbReference>
<evidence type="ECO:0000256" key="2">
    <source>
        <dbReference type="ARBA" id="ARBA00007647"/>
    </source>
</evidence>
<organism evidence="9 10">
    <name type="scientific">Batillaria attramentaria</name>
    <dbReference type="NCBI Taxonomy" id="370345"/>
    <lineage>
        <taxon>Eukaryota</taxon>
        <taxon>Metazoa</taxon>
        <taxon>Spiralia</taxon>
        <taxon>Lophotrochozoa</taxon>
        <taxon>Mollusca</taxon>
        <taxon>Gastropoda</taxon>
        <taxon>Caenogastropoda</taxon>
        <taxon>Sorbeoconcha</taxon>
        <taxon>Cerithioidea</taxon>
        <taxon>Batillariidae</taxon>
        <taxon>Batillaria</taxon>
    </lineage>
</organism>
<dbReference type="PANTHER" id="PTHR21461">
    <property type="entry name" value="GLYCOSYLTRANSFERASE FAMILY 92 PROTEIN"/>
    <property type="match status" value="1"/>
</dbReference>